<proteinExistence type="predicted"/>
<protein>
    <submittedName>
        <fullName evidence="3">Pleckstrin homology and coiled-coil domain containing D1</fullName>
    </submittedName>
</protein>
<dbReference type="InterPro" id="IPR001849">
    <property type="entry name" value="PH_domain"/>
</dbReference>
<dbReference type="Ensembl" id="ENSSAUT00010066516.1">
    <property type="protein sequence ID" value="ENSSAUP00010063467.1"/>
    <property type="gene ID" value="ENSSAUG00010025529.1"/>
</dbReference>
<dbReference type="PANTHER" id="PTHR14383">
    <property type="entry name" value="SWAP-70 RECOMBINASE"/>
    <property type="match status" value="1"/>
</dbReference>
<evidence type="ECO:0000256" key="1">
    <source>
        <dbReference type="SAM" id="Coils"/>
    </source>
</evidence>
<reference evidence="3" key="1">
    <citation type="submission" date="2021-04" db="EMBL/GenBank/DDBJ databases">
        <authorList>
            <consortium name="Wellcome Sanger Institute Data Sharing"/>
        </authorList>
    </citation>
    <scope>NUCLEOTIDE SEQUENCE [LARGE SCALE GENOMIC DNA]</scope>
</reference>
<accession>A0A671YIF7</accession>
<dbReference type="Gene3D" id="2.30.29.30">
    <property type="entry name" value="Pleckstrin-homology domain (PH domain)/Phosphotyrosine-binding domain (PTB)"/>
    <property type="match status" value="1"/>
</dbReference>
<dbReference type="SMART" id="SM00233">
    <property type="entry name" value="PH"/>
    <property type="match status" value="1"/>
</dbReference>
<dbReference type="Pfam" id="PF00169">
    <property type="entry name" value="PH"/>
    <property type="match status" value="1"/>
</dbReference>
<dbReference type="GeneTree" id="ENSGT00950000183017"/>
<dbReference type="CDD" id="cd13281">
    <property type="entry name" value="PH_PLEKHD1"/>
    <property type="match status" value="1"/>
</dbReference>
<keyword evidence="4" id="KW-1185">Reference proteome</keyword>
<keyword evidence="1" id="KW-0175">Coiled coil</keyword>
<feature type="coiled-coil region" evidence="1">
    <location>
        <begin position="283"/>
        <end position="345"/>
    </location>
</feature>
<dbReference type="InterPro" id="IPR011993">
    <property type="entry name" value="PH-like_dom_sf"/>
</dbReference>
<sequence>MFSSASRNSLFSPWSSMEQSDSELLDISTKVQLHGVLWKRPFGRPSAKWSRRFFIIKDSFLLYYAESEKRNFESNRYFNIHPKGVIPLGGCVVSANENMGMPFAIVVNLEDFSGTVVLAAESEEEQVQWMEMLQESGKVTWKNAHLGEAMIESLEAQGLQLAKEKQEYLDKLMEETEELSHQRAQREELERLNQVLEEEKMKFEEVVLELKAEQEHIKLDLDGTAQSLKGVESEKEELSNLTVLLSFNNAAILFSVCLSPRLRENEQRATVLQQEREYYSSQARTLQQSLSQLTADKHQTEAELKAEIESRVELEKRLKQAEEALQDLEKGLNTLERTKERDEKMKGDVSQLRRFFEECICAAEIEAKLPAIMKNAVYLHKAAARRIKSCRIQRRASRRHWLKHSKSFAITSADDPNMEELRETARRLTSDSNFRESVYKIIARKDAANKTED</sequence>
<dbReference type="AlphaFoldDB" id="A0A671YIF7"/>
<gene>
    <name evidence="3" type="primary">PLEKHD1</name>
    <name evidence="3" type="synonym">plekhd1</name>
</gene>
<dbReference type="PANTHER" id="PTHR14383:SF1">
    <property type="entry name" value="PLECKSTRIN HOMOLOGY DOMAIN-CONTAINING FAMILY D MEMBER 1"/>
    <property type="match status" value="1"/>
</dbReference>
<feature type="domain" description="PH" evidence="2">
    <location>
        <begin position="30"/>
        <end position="138"/>
    </location>
</feature>
<organism evidence="3 4">
    <name type="scientific">Sparus aurata</name>
    <name type="common">Gilthead sea bream</name>
    <dbReference type="NCBI Taxonomy" id="8175"/>
    <lineage>
        <taxon>Eukaryota</taxon>
        <taxon>Metazoa</taxon>
        <taxon>Chordata</taxon>
        <taxon>Craniata</taxon>
        <taxon>Vertebrata</taxon>
        <taxon>Euteleostomi</taxon>
        <taxon>Actinopterygii</taxon>
        <taxon>Neopterygii</taxon>
        <taxon>Teleostei</taxon>
        <taxon>Neoteleostei</taxon>
        <taxon>Acanthomorphata</taxon>
        <taxon>Eupercaria</taxon>
        <taxon>Spariformes</taxon>
        <taxon>Sparidae</taxon>
        <taxon>Sparus</taxon>
    </lineage>
</organism>
<reference evidence="3" key="3">
    <citation type="submission" date="2025-09" db="UniProtKB">
        <authorList>
            <consortium name="Ensembl"/>
        </authorList>
    </citation>
    <scope>IDENTIFICATION</scope>
</reference>
<reference evidence="3" key="2">
    <citation type="submission" date="2025-08" db="UniProtKB">
        <authorList>
            <consortium name="Ensembl"/>
        </authorList>
    </citation>
    <scope>IDENTIFICATION</scope>
</reference>
<dbReference type="Proteomes" id="UP000472265">
    <property type="component" value="Chromosome 16"/>
</dbReference>
<evidence type="ECO:0000259" key="2">
    <source>
        <dbReference type="PROSITE" id="PS50003"/>
    </source>
</evidence>
<feature type="coiled-coil region" evidence="1">
    <location>
        <begin position="151"/>
        <end position="213"/>
    </location>
</feature>
<name>A0A671YIF7_SPAAU</name>
<dbReference type="SUPFAM" id="SSF50729">
    <property type="entry name" value="PH domain-like"/>
    <property type="match status" value="1"/>
</dbReference>
<dbReference type="PROSITE" id="PS50003">
    <property type="entry name" value="PH_DOMAIN"/>
    <property type="match status" value="1"/>
</dbReference>
<evidence type="ECO:0000313" key="4">
    <source>
        <dbReference type="Proteomes" id="UP000472265"/>
    </source>
</evidence>
<evidence type="ECO:0000313" key="3">
    <source>
        <dbReference type="Ensembl" id="ENSSAUP00010063467.1"/>
    </source>
</evidence>